<evidence type="ECO:0000256" key="1">
    <source>
        <dbReference type="ARBA" id="ARBA00004123"/>
    </source>
</evidence>
<evidence type="ECO:0000256" key="6">
    <source>
        <dbReference type="SAM" id="MobiDB-lite"/>
    </source>
</evidence>
<dbReference type="EMBL" id="JAGMUV010000025">
    <property type="protein sequence ID" value="KAH7120685.1"/>
    <property type="molecule type" value="Genomic_DNA"/>
</dbReference>
<comment type="caution">
    <text evidence="7">The sequence shown here is derived from an EMBL/GenBank/DDBJ whole genome shotgun (WGS) entry which is preliminary data.</text>
</comment>
<keyword evidence="2" id="KW-0805">Transcription regulation</keyword>
<accession>A0A9P9DJM0</accession>
<dbReference type="GO" id="GO:0000976">
    <property type="term" value="F:transcription cis-regulatory region binding"/>
    <property type="evidence" value="ECO:0007669"/>
    <property type="project" value="TreeGrafter"/>
</dbReference>
<evidence type="ECO:0000256" key="3">
    <source>
        <dbReference type="ARBA" id="ARBA00023125"/>
    </source>
</evidence>
<dbReference type="AlphaFoldDB" id="A0A9P9DJM0"/>
<evidence type="ECO:0008006" key="9">
    <source>
        <dbReference type="Google" id="ProtNLM"/>
    </source>
</evidence>
<dbReference type="GO" id="GO:0005634">
    <property type="term" value="C:nucleus"/>
    <property type="evidence" value="ECO:0007669"/>
    <property type="project" value="UniProtKB-SubCell"/>
</dbReference>
<dbReference type="InterPro" id="IPR051089">
    <property type="entry name" value="prtT"/>
</dbReference>
<reference evidence="7" key="1">
    <citation type="journal article" date="2021" name="Nat. Commun.">
        <title>Genetic determinants of endophytism in the Arabidopsis root mycobiome.</title>
        <authorList>
            <person name="Mesny F."/>
            <person name="Miyauchi S."/>
            <person name="Thiergart T."/>
            <person name="Pickel B."/>
            <person name="Atanasova L."/>
            <person name="Karlsson M."/>
            <person name="Huettel B."/>
            <person name="Barry K.W."/>
            <person name="Haridas S."/>
            <person name="Chen C."/>
            <person name="Bauer D."/>
            <person name="Andreopoulos W."/>
            <person name="Pangilinan J."/>
            <person name="LaButti K."/>
            <person name="Riley R."/>
            <person name="Lipzen A."/>
            <person name="Clum A."/>
            <person name="Drula E."/>
            <person name="Henrissat B."/>
            <person name="Kohler A."/>
            <person name="Grigoriev I.V."/>
            <person name="Martin F.M."/>
            <person name="Hacquard S."/>
        </authorList>
    </citation>
    <scope>NUCLEOTIDE SEQUENCE</scope>
    <source>
        <strain evidence="7">MPI-CAGE-AT-0147</strain>
    </source>
</reference>
<evidence type="ECO:0000313" key="7">
    <source>
        <dbReference type="EMBL" id="KAH7120685.1"/>
    </source>
</evidence>
<evidence type="ECO:0000313" key="8">
    <source>
        <dbReference type="Proteomes" id="UP000738349"/>
    </source>
</evidence>
<keyword evidence="8" id="KW-1185">Reference proteome</keyword>
<evidence type="ECO:0000256" key="2">
    <source>
        <dbReference type="ARBA" id="ARBA00023015"/>
    </source>
</evidence>
<keyword evidence="4" id="KW-0804">Transcription</keyword>
<sequence length="618" mass="68998">MEIHFETDTSGVYPVGEPSTSSRKMISTACEACRAAKIKCRPSEQPGVCRRPTHSPKKDKVPRPPPASRASKTFTIDFDVPSPPEIDENYDALRSTHAQFIDNIFPFEPDSDFNDLTSSPMTCFPTPSSSHTHSIQSLHAKPQFNLESADDLLKSFRGMLPYFPCIDLKPEVTVLSLAASQPFVLLAILAVASGSRTLQGHSLYDEEFRKVLGLKVVAGGEKSIELLQGMLIYCAWYPFHLRPKNRQAFQYVRMAGDMVRDMELDQELPELNGGFDSEVTTEQLEKIRAYLSWFYAVSNFISAWRKMDVMAPFTAWTANCCDILQRCAAADGDFALSYLVRFAGYTNAAKSAIHESTAPSEQQSQLVLFGLEAQSRELQQCMLPHIARSVPVKFSELFFRIYLAGGPLLRLGQPKNRPSGYITPSIPKLKRCVAEIRTMFDFVSDLGQSAFNALTCNDWLKFILTIIAALRLSFPLTELPGWDDAWAKSELRFGEFLTHMCEGSDSITINTRVDVFSAGRVVLRVVKDKYDRRIALHTKAVAATIEAEAAMPSSSVIRGCPVFDHSVEAYIAAWDTGFDDGNVMPPPTRHAEGQQAEPHDWWATMTMGWTYNTTGNNE</sequence>
<feature type="region of interest" description="Disordered" evidence="6">
    <location>
        <begin position="1"/>
        <end position="21"/>
    </location>
</feature>
<dbReference type="InterPro" id="IPR001138">
    <property type="entry name" value="Zn2Cys6_DnaBD"/>
</dbReference>
<dbReference type="PANTHER" id="PTHR31845:SF10">
    <property type="entry name" value="ZN(II)2CYS6 TRANSCRIPTION FACTOR (EUROFUNG)"/>
    <property type="match status" value="1"/>
</dbReference>
<organism evidence="7 8">
    <name type="scientific">Dactylonectria macrodidyma</name>
    <dbReference type="NCBI Taxonomy" id="307937"/>
    <lineage>
        <taxon>Eukaryota</taxon>
        <taxon>Fungi</taxon>
        <taxon>Dikarya</taxon>
        <taxon>Ascomycota</taxon>
        <taxon>Pezizomycotina</taxon>
        <taxon>Sordariomycetes</taxon>
        <taxon>Hypocreomycetidae</taxon>
        <taxon>Hypocreales</taxon>
        <taxon>Nectriaceae</taxon>
        <taxon>Dactylonectria</taxon>
    </lineage>
</organism>
<dbReference type="CDD" id="cd00067">
    <property type="entry name" value="GAL4"/>
    <property type="match status" value="1"/>
</dbReference>
<dbReference type="GO" id="GO:0008270">
    <property type="term" value="F:zinc ion binding"/>
    <property type="evidence" value="ECO:0007669"/>
    <property type="project" value="InterPro"/>
</dbReference>
<dbReference type="OrthoDB" id="5424793at2759"/>
<evidence type="ECO:0000256" key="5">
    <source>
        <dbReference type="ARBA" id="ARBA00023242"/>
    </source>
</evidence>
<evidence type="ECO:0000256" key="4">
    <source>
        <dbReference type="ARBA" id="ARBA00023163"/>
    </source>
</evidence>
<comment type="subcellular location">
    <subcellularLocation>
        <location evidence="1">Nucleus</location>
    </subcellularLocation>
</comment>
<dbReference type="Proteomes" id="UP000738349">
    <property type="component" value="Unassembled WGS sequence"/>
</dbReference>
<keyword evidence="5" id="KW-0539">Nucleus</keyword>
<proteinExistence type="predicted"/>
<keyword evidence="3" id="KW-0238">DNA-binding</keyword>
<gene>
    <name evidence="7" type="ORF">EDB81DRAFT_766736</name>
</gene>
<dbReference type="GO" id="GO:0000981">
    <property type="term" value="F:DNA-binding transcription factor activity, RNA polymerase II-specific"/>
    <property type="evidence" value="ECO:0007669"/>
    <property type="project" value="InterPro"/>
</dbReference>
<feature type="region of interest" description="Disordered" evidence="6">
    <location>
        <begin position="44"/>
        <end position="78"/>
    </location>
</feature>
<protein>
    <recommendedName>
        <fullName evidence="9">Transcription factor domain-containing protein</fullName>
    </recommendedName>
</protein>
<name>A0A9P9DJM0_9HYPO</name>
<dbReference type="PANTHER" id="PTHR31845">
    <property type="entry name" value="FINGER DOMAIN PROTEIN, PUTATIVE-RELATED"/>
    <property type="match status" value="1"/>
</dbReference>